<dbReference type="OrthoDB" id="1044997at2759"/>
<protein>
    <submittedName>
        <fullName evidence="2">Uncharacterized protein</fullName>
    </submittedName>
</protein>
<dbReference type="AlphaFoldDB" id="A0A6A1WCK5"/>
<keyword evidence="3" id="KW-1185">Reference proteome</keyword>
<reference evidence="2 3" key="1">
    <citation type="journal article" date="2019" name="Plant Biotechnol. J.">
        <title>The red bayberry genome and genetic basis of sex determination.</title>
        <authorList>
            <person name="Jia H.M."/>
            <person name="Jia H.J."/>
            <person name="Cai Q.L."/>
            <person name="Wang Y."/>
            <person name="Zhao H.B."/>
            <person name="Yang W.F."/>
            <person name="Wang G.Y."/>
            <person name="Li Y.H."/>
            <person name="Zhan D.L."/>
            <person name="Shen Y.T."/>
            <person name="Niu Q.F."/>
            <person name="Chang L."/>
            <person name="Qiu J."/>
            <person name="Zhao L."/>
            <person name="Xie H.B."/>
            <person name="Fu W.Y."/>
            <person name="Jin J."/>
            <person name="Li X.W."/>
            <person name="Jiao Y."/>
            <person name="Zhou C.C."/>
            <person name="Tu T."/>
            <person name="Chai C.Y."/>
            <person name="Gao J.L."/>
            <person name="Fan L.J."/>
            <person name="van de Weg E."/>
            <person name="Wang J.Y."/>
            <person name="Gao Z.S."/>
        </authorList>
    </citation>
    <scope>NUCLEOTIDE SEQUENCE [LARGE SCALE GENOMIC DNA]</scope>
    <source>
        <tissue evidence="2">Leaves</tissue>
    </source>
</reference>
<accession>A0A6A1WCK5</accession>
<name>A0A6A1WCK5_9ROSI</name>
<dbReference type="Proteomes" id="UP000516437">
    <property type="component" value="Chromosome 2"/>
</dbReference>
<evidence type="ECO:0000313" key="3">
    <source>
        <dbReference type="Proteomes" id="UP000516437"/>
    </source>
</evidence>
<proteinExistence type="predicted"/>
<gene>
    <name evidence="2" type="ORF">CJ030_MR2G024024</name>
</gene>
<sequence>MAKGVRHVMKPWIEVAPSLLDYPLKPSSTPTLETIVEERAGENDQDDNKNMIRNEAS</sequence>
<organism evidence="2 3">
    <name type="scientific">Morella rubra</name>
    <name type="common">Chinese bayberry</name>
    <dbReference type="NCBI Taxonomy" id="262757"/>
    <lineage>
        <taxon>Eukaryota</taxon>
        <taxon>Viridiplantae</taxon>
        <taxon>Streptophyta</taxon>
        <taxon>Embryophyta</taxon>
        <taxon>Tracheophyta</taxon>
        <taxon>Spermatophyta</taxon>
        <taxon>Magnoliopsida</taxon>
        <taxon>eudicotyledons</taxon>
        <taxon>Gunneridae</taxon>
        <taxon>Pentapetalae</taxon>
        <taxon>rosids</taxon>
        <taxon>fabids</taxon>
        <taxon>Fagales</taxon>
        <taxon>Myricaceae</taxon>
        <taxon>Morella</taxon>
    </lineage>
</organism>
<feature type="region of interest" description="Disordered" evidence="1">
    <location>
        <begin position="38"/>
        <end position="57"/>
    </location>
</feature>
<dbReference type="EMBL" id="RXIC02000020">
    <property type="protein sequence ID" value="KAB1221667.1"/>
    <property type="molecule type" value="Genomic_DNA"/>
</dbReference>
<dbReference type="PANTHER" id="PTHR36063:SF1">
    <property type="entry name" value="ARABIDOPSIS THALIANA GENOMIC DNA, CHROMOSOME 5, P1 CLONE:MOK16"/>
    <property type="match status" value="1"/>
</dbReference>
<comment type="caution">
    <text evidence="2">The sequence shown here is derived from an EMBL/GenBank/DDBJ whole genome shotgun (WGS) entry which is preliminary data.</text>
</comment>
<evidence type="ECO:0000256" key="1">
    <source>
        <dbReference type="SAM" id="MobiDB-lite"/>
    </source>
</evidence>
<evidence type="ECO:0000313" key="2">
    <source>
        <dbReference type="EMBL" id="KAB1221667.1"/>
    </source>
</evidence>
<dbReference type="PANTHER" id="PTHR36063">
    <property type="entry name" value="ARABIDOPSIS THALIANA GENOMIC DNA, CHROMOSOME 5, P1 CLONE:MOK16"/>
    <property type="match status" value="1"/>
</dbReference>